<dbReference type="EMBL" id="ML769383">
    <property type="protein sequence ID" value="KAE9411501.1"/>
    <property type="molecule type" value="Genomic_DNA"/>
</dbReference>
<accession>A0A6A4ILK5</accession>
<dbReference type="Proteomes" id="UP000799118">
    <property type="component" value="Unassembled WGS sequence"/>
</dbReference>
<organism evidence="5 6">
    <name type="scientific">Gymnopus androsaceus JB14</name>
    <dbReference type="NCBI Taxonomy" id="1447944"/>
    <lineage>
        <taxon>Eukaryota</taxon>
        <taxon>Fungi</taxon>
        <taxon>Dikarya</taxon>
        <taxon>Basidiomycota</taxon>
        <taxon>Agaricomycotina</taxon>
        <taxon>Agaricomycetes</taxon>
        <taxon>Agaricomycetidae</taxon>
        <taxon>Agaricales</taxon>
        <taxon>Marasmiineae</taxon>
        <taxon>Omphalotaceae</taxon>
        <taxon>Gymnopus</taxon>
    </lineage>
</organism>
<keyword evidence="6" id="KW-1185">Reference proteome</keyword>
<evidence type="ECO:0000256" key="2">
    <source>
        <dbReference type="ARBA" id="ARBA00022679"/>
    </source>
</evidence>
<name>A0A6A4ILK5_9AGAR</name>
<evidence type="ECO:0000256" key="3">
    <source>
        <dbReference type="ARBA" id="ARBA00022691"/>
    </source>
</evidence>
<evidence type="ECO:0008006" key="7">
    <source>
        <dbReference type="Google" id="ProtNLM"/>
    </source>
</evidence>
<comment type="similarity">
    <text evidence="4">Belongs to the class I-like SAM-binding methyltransferase superfamily.</text>
</comment>
<dbReference type="OrthoDB" id="2094832at2759"/>
<gene>
    <name evidence="5" type="ORF">BT96DRAFT_952531</name>
</gene>
<evidence type="ECO:0000256" key="4">
    <source>
        <dbReference type="ARBA" id="ARBA00038314"/>
    </source>
</evidence>
<evidence type="ECO:0000256" key="1">
    <source>
        <dbReference type="ARBA" id="ARBA00005179"/>
    </source>
</evidence>
<keyword evidence="2" id="KW-0808">Transferase</keyword>
<dbReference type="InterPro" id="IPR029063">
    <property type="entry name" value="SAM-dependent_MTases_sf"/>
</dbReference>
<dbReference type="GO" id="GO:0016740">
    <property type="term" value="F:transferase activity"/>
    <property type="evidence" value="ECO:0007669"/>
    <property type="project" value="UniProtKB-KW"/>
</dbReference>
<comment type="pathway">
    <text evidence="1">Secondary metabolite biosynthesis.</text>
</comment>
<dbReference type="PANTHER" id="PTHR35897">
    <property type="entry name" value="METHYLTRANSFERASE AUSD"/>
    <property type="match status" value="1"/>
</dbReference>
<dbReference type="AlphaFoldDB" id="A0A6A4ILK5"/>
<sequence>MTSDTKQIFVPNTSLYELSPEEFAFFSSQTGITDEEELKNHIIAVATQAFDMIRYPCIGRFSFLKLDMSGLPTYPHLLDIGRELKNPIFLDIGCCFGVDVRKAIADGFPAQNIIASDLRPELWELGHALFQSTPSSFPVAFVPESPLNTVKSLNKLKGRMNAIHISRLFHLFTEQQQLELAHRLAKLLSPSPGSMIFGQHRGSDVPGVKVNTLGETSFYHSPDSWKTLWNGVVFLEGTVEVNCVLRPTPTFTYLDWSVIRI</sequence>
<dbReference type="InterPro" id="IPR051654">
    <property type="entry name" value="Meroterpenoid_MTases"/>
</dbReference>
<keyword evidence="3" id="KW-0949">S-adenosyl-L-methionine</keyword>
<proteinExistence type="inferred from homology"/>
<evidence type="ECO:0000313" key="5">
    <source>
        <dbReference type="EMBL" id="KAE9411501.1"/>
    </source>
</evidence>
<protein>
    <recommendedName>
        <fullName evidence="7">Methyltransferase domain-containing protein</fullName>
    </recommendedName>
</protein>
<dbReference type="PANTHER" id="PTHR35897:SF1">
    <property type="entry name" value="METHYLTRANSFERASE AUSD"/>
    <property type="match status" value="1"/>
</dbReference>
<dbReference type="Gene3D" id="3.40.50.150">
    <property type="entry name" value="Vaccinia Virus protein VP39"/>
    <property type="match status" value="1"/>
</dbReference>
<reference evidence="5" key="1">
    <citation type="journal article" date="2019" name="Environ. Microbiol.">
        <title>Fungal ecological strategies reflected in gene transcription - a case study of two litter decomposers.</title>
        <authorList>
            <person name="Barbi F."/>
            <person name="Kohler A."/>
            <person name="Barry K."/>
            <person name="Baskaran P."/>
            <person name="Daum C."/>
            <person name="Fauchery L."/>
            <person name="Ihrmark K."/>
            <person name="Kuo A."/>
            <person name="LaButti K."/>
            <person name="Lipzen A."/>
            <person name="Morin E."/>
            <person name="Grigoriev I.V."/>
            <person name="Henrissat B."/>
            <person name="Lindahl B."/>
            <person name="Martin F."/>
        </authorList>
    </citation>
    <scope>NUCLEOTIDE SEQUENCE</scope>
    <source>
        <strain evidence="5">JB14</strain>
    </source>
</reference>
<dbReference type="SUPFAM" id="SSF53335">
    <property type="entry name" value="S-adenosyl-L-methionine-dependent methyltransferases"/>
    <property type="match status" value="1"/>
</dbReference>
<evidence type="ECO:0000313" key="6">
    <source>
        <dbReference type="Proteomes" id="UP000799118"/>
    </source>
</evidence>